<dbReference type="InterPro" id="IPR035965">
    <property type="entry name" value="PAS-like_dom_sf"/>
</dbReference>
<organism evidence="5 6">
    <name type="scientific">Toxocara canis</name>
    <name type="common">Canine roundworm</name>
    <dbReference type="NCBI Taxonomy" id="6265"/>
    <lineage>
        <taxon>Eukaryota</taxon>
        <taxon>Metazoa</taxon>
        <taxon>Ecdysozoa</taxon>
        <taxon>Nematoda</taxon>
        <taxon>Chromadorea</taxon>
        <taxon>Rhabditida</taxon>
        <taxon>Spirurina</taxon>
        <taxon>Ascaridomorpha</taxon>
        <taxon>Ascaridoidea</taxon>
        <taxon>Toxocaridae</taxon>
        <taxon>Toxocara</taxon>
    </lineage>
</organism>
<dbReference type="Pfam" id="PF00010">
    <property type="entry name" value="HLH"/>
    <property type="match status" value="1"/>
</dbReference>
<dbReference type="PROSITE" id="PS50888">
    <property type="entry name" value="BHLH"/>
    <property type="match status" value="1"/>
</dbReference>
<protein>
    <submittedName>
        <fullName evidence="6">Aryl hydrocarbon receptor nuclear translocator-like protein 1</fullName>
    </submittedName>
</protein>
<dbReference type="PROSITE" id="PS50112">
    <property type="entry name" value="PAS"/>
    <property type="match status" value="1"/>
</dbReference>
<dbReference type="Gene3D" id="3.30.450.20">
    <property type="entry name" value="PAS domain"/>
    <property type="match status" value="1"/>
</dbReference>
<reference evidence="6" key="1">
    <citation type="submission" date="2016-06" db="UniProtKB">
        <authorList>
            <consortium name="WormBaseParasite"/>
        </authorList>
    </citation>
    <scope>IDENTIFICATION</scope>
</reference>
<dbReference type="AlphaFoldDB" id="A0A183UCM0"/>
<name>A0A183UCM0_TOXCA</name>
<dbReference type="SMART" id="SM00091">
    <property type="entry name" value="PAS"/>
    <property type="match status" value="2"/>
</dbReference>
<feature type="region of interest" description="Disordered" evidence="1">
    <location>
        <begin position="389"/>
        <end position="422"/>
    </location>
</feature>
<evidence type="ECO:0000313" key="5">
    <source>
        <dbReference type="Proteomes" id="UP000050794"/>
    </source>
</evidence>
<dbReference type="InterPro" id="IPR036638">
    <property type="entry name" value="HLH_DNA-bd_sf"/>
</dbReference>
<dbReference type="InterPro" id="IPR000014">
    <property type="entry name" value="PAS"/>
</dbReference>
<dbReference type="GO" id="GO:0046983">
    <property type="term" value="F:protein dimerization activity"/>
    <property type="evidence" value="ECO:0007669"/>
    <property type="project" value="InterPro"/>
</dbReference>
<reference evidence="4 5" key="2">
    <citation type="submission" date="2018-11" db="EMBL/GenBank/DDBJ databases">
        <authorList>
            <consortium name="Pathogen Informatics"/>
        </authorList>
    </citation>
    <scope>NUCLEOTIDE SEQUENCE [LARGE SCALE GENOMIC DNA]</scope>
</reference>
<evidence type="ECO:0000259" key="3">
    <source>
        <dbReference type="PROSITE" id="PS50888"/>
    </source>
</evidence>
<keyword evidence="5" id="KW-1185">Reference proteome</keyword>
<sequence>MTDTCEQAVPGHGVKRKTRNESEKRRRDAFNRLIGELTSLVAADGDRKMDKSNVLKCAINFLKQKQLRAESTTEDVSCAVDAQLMHLTECTPREIARLYVEALNAGTFCVACTGRLYHVSSTFASFFSKSASEMRGMNVLELLEGESAKQLEQALSSEVFRAASVCTSTASPPPEAPLVRLTLTTRPLGKRILMLGRLKKVSVPNPLSSNQTYESLPKQEGTSEENIDTHNTEMNSNTALCLIGVARALYAAFESEISSEILNVLPRKSTAFVIVYNTRFTCIQLDHNCALMLGFGRLEMMGTSGYEYVHVDDLNALADSHRILMQRGVHQIEAHRLRTKAGQWLWVKCTATVQNENQTTRVACVYSLASPRSSSTHHPSRAFGQRIRSRTAATTRPVVRPPIASEPSQPDGDSVLPLSSVQPSSSQFSMEALRVSTTPLPIGTGSGTGMVCTPTCQLPSDCCSSVDLVNERQTPLTSPAGCLDETMDSKSLVAVAGCTSPCSQASPLASPASVASLPKRRVHPLVYIEHFPLPDASASSAPAAAYPPASYATSLNPGSVVNPVPITDAAPSSATDSPLAISPMYRHVWEELQRKSDLLRQQVLQKELELQELHLKQFLSSLRGNKTV</sequence>
<feature type="domain" description="BHLH" evidence="3">
    <location>
        <begin position="14"/>
        <end position="65"/>
    </location>
</feature>
<dbReference type="InterPro" id="IPR011598">
    <property type="entry name" value="bHLH_dom"/>
</dbReference>
<dbReference type="SUPFAM" id="SSF55785">
    <property type="entry name" value="PYP-like sensor domain (PAS domain)"/>
    <property type="match status" value="2"/>
</dbReference>
<dbReference type="Gene3D" id="4.10.280.10">
    <property type="entry name" value="Helix-loop-helix DNA-binding domain"/>
    <property type="match status" value="1"/>
</dbReference>
<evidence type="ECO:0000313" key="6">
    <source>
        <dbReference type="WBParaSite" id="TCNE_0000624001-mRNA-1"/>
    </source>
</evidence>
<evidence type="ECO:0000259" key="2">
    <source>
        <dbReference type="PROSITE" id="PS50112"/>
    </source>
</evidence>
<dbReference type="EMBL" id="UYWY01019459">
    <property type="protein sequence ID" value="VDM37544.1"/>
    <property type="molecule type" value="Genomic_DNA"/>
</dbReference>
<dbReference type="Proteomes" id="UP000050794">
    <property type="component" value="Unassembled WGS sequence"/>
</dbReference>
<dbReference type="SUPFAM" id="SSF47459">
    <property type="entry name" value="HLH, helix-loop-helix DNA-binding domain"/>
    <property type="match status" value="1"/>
</dbReference>
<dbReference type="SMART" id="SM00353">
    <property type="entry name" value="HLH"/>
    <property type="match status" value="1"/>
</dbReference>
<gene>
    <name evidence="4" type="ORF">TCNE_LOCUS6240</name>
</gene>
<dbReference type="Pfam" id="PF08447">
    <property type="entry name" value="PAS_3"/>
    <property type="match status" value="1"/>
</dbReference>
<evidence type="ECO:0000256" key="1">
    <source>
        <dbReference type="SAM" id="MobiDB-lite"/>
    </source>
</evidence>
<feature type="region of interest" description="Disordered" evidence="1">
    <location>
        <begin position="1"/>
        <end position="23"/>
    </location>
</feature>
<dbReference type="InterPro" id="IPR050933">
    <property type="entry name" value="Circadian_TF"/>
</dbReference>
<proteinExistence type="predicted"/>
<evidence type="ECO:0000313" key="4">
    <source>
        <dbReference type="EMBL" id="VDM37544.1"/>
    </source>
</evidence>
<dbReference type="WBParaSite" id="TCNE_0000624001-mRNA-1">
    <property type="protein sequence ID" value="TCNE_0000624001-mRNA-1"/>
    <property type="gene ID" value="TCNE_0000624001"/>
</dbReference>
<feature type="domain" description="PAS" evidence="2">
    <location>
        <begin position="258"/>
        <end position="328"/>
    </location>
</feature>
<accession>A0A183UCM0</accession>
<dbReference type="CDD" id="cd00130">
    <property type="entry name" value="PAS"/>
    <property type="match status" value="1"/>
</dbReference>
<dbReference type="InterPro" id="IPR013655">
    <property type="entry name" value="PAS_fold_3"/>
</dbReference>
<dbReference type="PANTHER" id="PTHR23042">
    <property type="entry name" value="CIRCADIAN PROTEIN CLOCK/ARNT/BMAL/PAS"/>
    <property type="match status" value="1"/>
</dbReference>